<dbReference type="Gene3D" id="2.60.40.10">
    <property type="entry name" value="Immunoglobulins"/>
    <property type="match status" value="3"/>
</dbReference>
<keyword evidence="2" id="KW-0677">Repeat</keyword>
<dbReference type="SUPFAM" id="SSF49464">
    <property type="entry name" value="Carboxypeptidase regulatory domain-like"/>
    <property type="match status" value="1"/>
</dbReference>
<dbReference type="Pfam" id="PF25023">
    <property type="entry name" value="TEN_YD-shell"/>
    <property type="match status" value="1"/>
</dbReference>
<evidence type="ECO:0000259" key="4">
    <source>
        <dbReference type="Pfam" id="PF17936"/>
    </source>
</evidence>
<dbReference type="SUPFAM" id="SSF63829">
    <property type="entry name" value="Calcium-dependent phosphotriesterase"/>
    <property type="match status" value="2"/>
</dbReference>
<sequence>MFLRKSIGMAIGLALLLSVLLTLDVKPQPAGAPVPDLVNSIWIGTSEGIVKFSGKDGVKLLEIRGLGEVLALAIDEEDGRVWAFTDSTLYAYNRRGERLSATSIPSGESNRIVLAVDPSDRGVWLGEGKTLYRLNSQGVTEFMTPLPHLIEAMSMDPHRSRIWVATKKALMAYDTTGTPIASIDPGKQADIAEIAFESTSDSLWVATEQDIYCYGGDGILRTKIQIGKIDSMVPDGEGGLWIAKKKLLTRIDSMGHVLFEVEPFNPKGHGTIEALVLNPSDHSVWGIDTKVLIHVSEDGALLHYMEPVAKEMGHLLSLALYSDLAAPIFRITSPSEEEFLNTNTPKIEVNFEDPGSGVDTSSLVFQINNISLKVNCIFEENGASCTPQSVLPDGETALSATVKDFTGNTAHVTGIRFTIDTVKPQITVEAPRDGLITNQPAQAIMGNVNEPAMLTVNGQPVTFLQNLTFSSTVTLQEGNNTFTIRALDRAGNEQELPLLVTLDTIPPPLIDSTHVTVGPVINGHASIAGATGCFEPGMRIKVTNKVTQEARTVTVFPDGGFTIDIPALSGESVSIVVMDLAGNESPALTFIVNSSLPPAAKKLPEGSFGEKYRSLVPADATIEEYSSARFSLITGTVYSIDGSPLPEVIVSILDHSEYGTSITNAEGEYTLPVEGGGIFTVSFVKKGYLEAQRKASTEWNQIHTVDGVFLLQEDTACTTIDFDGNPASRYIHVSSAYTDEDGVRSTTLVFSGDTTVTIKDTEGNESPVTTPITVRATEFVKPETMPAHLPSTSAYTFAVDLTVDGVAQRSQVHFSKPVTMYVDNFLEFPVGEVVPVGYYDRIKAVWVPYDNGLVIKLLDLDGDGTTDALDANGDESADDLNKDGSFGDEVAGIAGNGSYQPGKTYWRVKIDHFTPWDCNWPWDFEEGAVGPPKVISPPPNQNACEQKLHPGSTVMCESGIFEEDIPLLGTGMTLHYKSQSAPGYQYPITIPLTEGTVPQILRKVRAKVSVAGRVFNYELDPQPNQSIVVNWDGFDHLGHRMSGEVPVHVEINYDYPLRYASAGRGGTLARAFGNTGYNVIAQRNNQSISASLGFDYDLVIHAGPSLNNQFAEGWTLSEHHSLSAASHTIWKGDGEILEPSDAGYLEVVAGGGSFNGDGKSGLETAISLSPGDINVAADGSILFIDGGRRIRSLGPDNIIRTIAGNGSAANPGANDGALATEVGLGFLMAFTLAPDGTLYFIETDSFGQHNSHVRHVTPEGRIETVAKFISSDITDIDAGPDGSLYVTREAANTVTKISPDGSVTDVVSVYYWPWGVNTRKDGSLFISSTFGHKIDIIRPSGDREQIPITGPNDISWDSFGNMYISTGFYNNAADGIYLYTPDGTLRRLSGNAGDPAPYPGAPVSKVRIQVSALCYSEKHGGLLLPCGSRIYLLRDRISNRFRQAPGEKAIPDISSSVAYVFSADGRHTRTVDLDTGKTLLNFGYDDQDRLISVTDRFGNMTTIQRDSTGGVTSIVGPDGDVNLLTVSDGRLVSVAYADGNSYEFAYSDTGLMTRKTDPNGGRFEYSYDGHGRVYLTRDAVGALTRFAVTTDGDKLTAATTDAEGRSSFSLFRKGATESSYHEWRDKAGLSTIIETDPYGLKEIFHSPEGTVSTFLYASDPLYGTRRTQSTTTRFPSGITSLTEYAVNYTDSDKNGILEATSHTQSLNGKSYFTRKDLTHASVTTTTPAGRTTTTQYDPDTLLMRQIEMAGIEPVRFTYDPQGRLTEISQGEGETLRRTTLSYNSQGRIEMLSDALNRTVGFEYDAVGNVTSKTLPHGEKISFTYDAIGNLTSITPPGHFIHVFRYTPVDLTEEYAPPDVGTGIESTLYSYNLDKQLSSITRPDGKKVLLSYDAGGRLGTVQFSRGQLSYSYSPTGQLASIATPEGITLAYLYDGPLMTVESWSGEISGSITRSYDNNLRITGLALQGIPINFQYDVDGLLAHAGSLTLTRNAQNGLVTGTSLENTSTTHGYNEFGEPESFEVFCQGELLYGVQYSRDRLGRISEKTESLAGETTAYAYTYDTAGRIKEVQRDGTTVAMYTYDANGNRLSYTGTLGVDSADYDRQDRLTRYGATTYSYSASGDLESKTEGTDTTSYSYDEFGNLLAVVLPNGNCVEYLIDGRNRRIGKKVNGVLAQGFLYQDPLNPIAELDGNGNLITRFVYGSHLNAPDYMIKGGTTYRIISDQTGSPRLVVNALTGEVAQRIDYDVFGKILLDTNPGFQPFGFAGGLYDRDTGLVRFGYRDYDPDTGRWTAKDPILFRGGDTNLYGYVLGDPVNWVDPSGLQRPVRDPSDIVNAGPLVGGGSRSSVGKSIPSIRTPWGIATQSSSEAALASRAQVEGGATLYRTGTTGRSAACEAQFWALEHPSTPGFAGRYGIPPENVAGANFIEAATLKPGTPFITRPAPGFGTNPGGGIEVVVPEHGIILKYFSIIGE</sequence>
<dbReference type="InterPro" id="IPR056823">
    <property type="entry name" value="TEN-like_YD-shell"/>
</dbReference>
<protein>
    <submittedName>
        <fullName evidence="7">Uncharacterized protein</fullName>
    </submittedName>
</protein>
<dbReference type="PANTHER" id="PTHR11219:SF69">
    <property type="entry name" value="TENEURIN-A"/>
    <property type="match status" value="1"/>
</dbReference>
<dbReference type="RefSeq" id="WP_281793386.1">
    <property type="nucleotide sequence ID" value="NZ_BSDR01000001.1"/>
</dbReference>
<evidence type="ECO:0000313" key="7">
    <source>
        <dbReference type="EMBL" id="GLI34119.1"/>
    </source>
</evidence>
<evidence type="ECO:0000259" key="6">
    <source>
        <dbReference type="Pfam" id="PF25023"/>
    </source>
</evidence>
<dbReference type="InterPro" id="IPR006530">
    <property type="entry name" value="YD"/>
</dbReference>
<dbReference type="EMBL" id="BSDR01000001">
    <property type="protein sequence ID" value="GLI34119.1"/>
    <property type="molecule type" value="Genomic_DNA"/>
</dbReference>
<dbReference type="Gene3D" id="2.130.10.10">
    <property type="entry name" value="YVTN repeat-like/Quinoprotein amine dehydrogenase"/>
    <property type="match status" value="1"/>
</dbReference>
<keyword evidence="8" id="KW-1185">Reference proteome</keyword>
<keyword evidence="1" id="KW-0245">EGF-like domain</keyword>
<evidence type="ECO:0000259" key="5">
    <source>
        <dbReference type="Pfam" id="PF25020"/>
    </source>
</evidence>
<dbReference type="PANTHER" id="PTHR11219">
    <property type="entry name" value="TENEURIN AND N-ACETYLGLUCOSAMINE-1-PHOSPHODIESTER ALPHA-N-ACETYLGLUCOSAMINIDASE"/>
    <property type="match status" value="1"/>
</dbReference>
<dbReference type="InterPro" id="IPR013783">
    <property type="entry name" value="Ig-like_fold"/>
</dbReference>
<reference evidence="7" key="1">
    <citation type="submission" date="2022-12" db="EMBL/GenBank/DDBJ databases">
        <title>Reference genome sequencing for broad-spectrum identification of bacterial and archaeal isolates by mass spectrometry.</title>
        <authorList>
            <person name="Sekiguchi Y."/>
            <person name="Tourlousse D.M."/>
        </authorList>
    </citation>
    <scope>NUCLEOTIDE SEQUENCE</scope>
    <source>
        <strain evidence="7">ASRB1</strain>
    </source>
</reference>
<accession>A0A9W6D3A3</accession>
<dbReference type="Gene3D" id="2.180.10.10">
    <property type="entry name" value="RHS repeat-associated core"/>
    <property type="match status" value="3"/>
</dbReference>
<dbReference type="InterPro" id="IPR041498">
    <property type="entry name" value="Big_6"/>
</dbReference>
<dbReference type="Gene3D" id="2.60.40.1120">
    <property type="entry name" value="Carboxypeptidase-like, regulatory domain"/>
    <property type="match status" value="1"/>
</dbReference>
<evidence type="ECO:0000256" key="1">
    <source>
        <dbReference type="ARBA" id="ARBA00022536"/>
    </source>
</evidence>
<evidence type="ECO:0000256" key="2">
    <source>
        <dbReference type="ARBA" id="ARBA00022737"/>
    </source>
</evidence>
<organism evidence="7 8">
    <name type="scientific">Desulforhabdus amnigena</name>
    <dbReference type="NCBI Taxonomy" id="40218"/>
    <lineage>
        <taxon>Bacteria</taxon>
        <taxon>Pseudomonadati</taxon>
        <taxon>Thermodesulfobacteriota</taxon>
        <taxon>Syntrophobacteria</taxon>
        <taxon>Syntrophobacterales</taxon>
        <taxon>Syntrophobacteraceae</taxon>
        <taxon>Desulforhabdus</taxon>
    </lineage>
</organism>
<dbReference type="InterPro" id="IPR051216">
    <property type="entry name" value="Teneurin"/>
</dbReference>
<feature type="domain" description="Teneurin-like YD-shell" evidence="6">
    <location>
        <begin position="1450"/>
        <end position="2294"/>
    </location>
</feature>
<feature type="domain" description="Teneurin TTR-like" evidence="5">
    <location>
        <begin position="626"/>
        <end position="709"/>
    </location>
</feature>
<keyword evidence="3" id="KW-1015">Disulfide bond</keyword>
<dbReference type="Proteomes" id="UP001144372">
    <property type="component" value="Unassembled WGS sequence"/>
</dbReference>
<dbReference type="InterPro" id="IPR022385">
    <property type="entry name" value="Rhs_assc_core"/>
</dbReference>
<dbReference type="Gene3D" id="2.120.10.30">
    <property type="entry name" value="TolB, C-terminal domain"/>
    <property type="match status" value="2"/>
</dbReference>
<gene>
    <name evidence="7" type="ORF">DAMNIGENAA_15520</name>
</gene>
<dbReference type="Pfam" id="PF17936">
    <property type="entry name" value="Big_6"/>
    <property type="match status" value="1"/>
</dbReference>
<evidence type="ECO:0000313" key="8">
    <source>
        <dbReference type="Proteomes" id="UP001144372"/>
    </source>
</evidence>
<evidence type="ECO:0000256" key="3">
    <source>
        <dbReference type="ARBA" id="ARBA00023157"/>
    </source>
</evidence>
<name>A0A9W6D3A3_9BACT</name>
<dbReference type="NCBIfam" id="TIGR01643">
    <property type="entry name" value="YD_repeat_2x"/>
    <property type="match status" value="2"/>
</dbReference>
<comment type="caution">
    <text evidence="7">The sequence shown here is derived from an EMBL/GenBank/DDBJ whole genome shotgun (WGS) entry which is preliminary data.</text>
</comment>
<dbReference type="InterPro" id="IPR008969">
    <property type="entry name" value="CarboxyPept-like_regulatory"/>
</dbReference>
<dbReference type="NCBIfam" id="TIGR03696">
    <property type="entry name" value="Rhs_assc_core"/>
    <property type="match status" value="1"/>
</dbReference>
<dbReference type="InterPro" id="IPR015943">
    <property type="entry name" value="WD40/YVTN_repeat-like_dom_sf"/>
</dbReference>
<dbReference type="Pfam" id="PF25020">
    <property type="entry name" value="TTR_TEN1-4"/>
    <property type="match status" value="1"/>
</dbReference>
<dbReference type="Pfam" id="PF09136">
    <property type="entry name" value="Glucodextran_B"/>
    <property type="match status" value="1"/>
</dbReference>
<proteinExistence type="predicted"/>
<dbReference type="InterPro" id="IPR056820">
    <property type="entry name" value="TEN_TTR-like"/>
</dbReference>
<dbReference type="InterPro" id="IPR011042">
    <property type="entry name" value="6-blade_b-propeller_TolB-like"/>
</dbReference>
<feature type="domain" description="Bacterial Ig" evidence="4">
    <location>
        <begin position="531"/>
        <end position="592"/>
    </location>
</feature>